<dbReference type="VEuPathDB" id="FungiDB:Z520_05288"/>
<feature type="compositionally biased region" description="Low complexity" evidence="2">
    <location>
        <begin position="24"/>
        <end position="38"/>
    </location>
</feature>
<keyword evidence="1" id="KW-0175">Coiled coil</keyword>
<feature type="compositionally biased region" description="Polar residues" evidence="2">
    <location>
        <begin position="613"/>
        <end position="622"/>
    </location>
</feature>
<dbReference type="EMBL" id="KN848070">
    <property type="protein sequence ID" value="KIX98827.1"/>
    <property type="molecule type" value="Genomic_DNA"/>
</dbReference>
<sequence length="924" mass="101369">MASVNSQDAIQVVISTSGQEGRPKSSTSTGPSEPSSTRRSTRIKPTSRQKSTSPTDTAISCDGDDSQDDHGPDHEFQRGRSSGNQTASGPKNTRAANKATNSGKQAIHGTKKTKTGMKQAAPENHTEYCQRMKDDPSSIPAERDENATIKLLNRKIRQGEKELRKARAEMRESKKKLSSARDAIAELKREVNRFQDDHLKLVSKDKFQAELDVDLDVKFNDIFNEINDISKAWGFTDWWNVDQIAVKKALSNLSSGESMPFATKRLLLAAEHNQIPPRVVLSALINKEICAETFARPFAHLRLSLDAQDDEKTEVTLNRIIASAEKKSPNSQHKLRATILRAIDDRPVEKSQLVESCAQQPIPPAQAKRCRDITSSIFQKVGVLLREVPDVQRNARHTQMLLVVEKAMRLSCVLSMQHPKVQFFFLNDLTEPIFTLKDTWFQPYHGLGIDESDENGLSKAQDFVGQPIDMVVAPAVARYGDKDGENYNMENIVFRGSVWIVRDDGTASQDTLNLHSAEKDTRERVEHASGSRVSIDLSRQTPEHTMLQTREDEQQSLETGSPAEGSNKGRGLRTNRQPTKKAAEAKAETAERQKCSERGQRLVKSPRKWEPPTGNSAVSEQLQGPLGPEIVCLGSANSRSPSKSEERVDQPQQTTKKECSESEASSDYKDRAQSSPPATTHPDQGFETPPCKRKRKQKKNNLCDGGERATEGQPGIAEAGSEGINDAQNSQTIASQPTLPPSSPPVTASASEPTSGARSEQRDQDQGSRKRQFSTSKVDDKTEEVENVDDDQPPKRQASITDGLPIPGHIATESESSSLAEAEPRDATHPAAEERGGEQAAEEERPIPRLQENHYESNIPEAGSSCPDHISINSAADGPGTTSTEPDGHRKAPGDASSPVDEQGQSSQEGAPNWLNPDGSLEVT</sequence>
<dbReference type="GeneID" id="27711034"/>
<feature type="compositionally biased region" description="Low complexity" evidence="2">
    <location>
        <begin position="745"/>
        <end position="755"/>
    </location>
</feature>
<feature type="compositionally biased region" description="Basic and acidic residues" evidence="2">
    <location>
        <begin position="759"/>
        <end position="768"/>
    </location>
</feature>
<feature type="compositionally biased region" description="Polar residues" evidence="2">
    <location>
        <begin position="48"/>
        <end position="58"/>
    </location>
</feature>
<feature type="compositionally biased region" description="Polar residues" evidence="2">
    <location>
        <begin position="673"/>
        <end position="682"/>
    </location>
</feature>
<protein>
    <submittedName>
        <fullName evidence="3">Uncharacterized protein</fullName>
    </submittedName>
</protein>
<feature type="compositionally biased region" description="Acidic residues" evidence="2">
    <location>
        <begin position="781"/>
        <end position="791"/>
    </location>
</feature>
<evidence type="ECO:0000256" key="1">
    <source>
        <dbReference type="SAM" id="Coils"/>
    </source>
</evidence>
<feature type="compositionally biased region" description="Basic and acidic residues" evidence="2">
    <location>
        <begin position="68"/>
        <end position="78"/>
    </location>
</feature>
<organism evidence="3 4">
    <name type="scientific">Fonsecaea multimorphosa CBS 102226</name>
    <dbReference type="NCBI Taxonomy" id="1442371"/>
    <lineage>
        <taxon>Eukaryota</taxon>
        <taxon>Fungi</taxon>
        <taxon>Dikarya</taxon>
        <taxon>Ascomycota</taxon>
        <taxon>Pezizomycotina</taxon>
        <taxon>Eurotiomycetes</taxon>
        <taxon>Chaetothyriomycetidae</taxon>
        <taxon>Chaetothyriales</taxon>
        <taxon>Herpotrichiellaceae</taxon>
        <taxon>Fonsecaea</taxon>
    </lineage>
</organism>
<evidence type="ECO:0000313" key="4">
    <source>
        <dbReference type="Proteomes" id="UP000053411"/>
    </source>
</evidence>
<dbReference type="Gene3D" id="3.40.50.300">
    <property type="entry name" value="P-loop containing nucleotide triphosphate hydrolases"/>
    <property type="match status" value="1"/>
</dbReference>
<feature type="region of interest" description="Disordered" evidence="2">
    <location>
        <begin position="1"/>
        <end position="124"/>
    </location>
</feature>
<feature type="compositionally biased region" description="Basic and acidic residues" evidence="2">
    <location>
        <begin position="822"/>
        <end position="855"/>
    </location>
</feature>
<dbReference type="InterPro" id="IPR027417">
    <property type="entry name" value="P-loop_NTPase"/>
</dbReference>
<evidence type="ECO:0000313" key="3">
    <source>
        <dbReference type="EMBL" id="KIX98827.1"/>
    </source>
</evidence>
<reference evidence="3 4" key="1">
    <citation type="submission" date="2015-01" db="EMBL/GenBank/DDBJ databases">
        <title>The Genome Sequence of Fonsecaea multimorphosa CBS 102226.</title>
        <authorList>
            <consortium name="The Broad Institute Genomics Platform"/>
            <person name="Cuomo C."/>
            <person name="de Hoog S."/>
            <person name="Gorbushina A."/>
            <person name="Stielow B."/>
            <person name="Teixiera M."/>
            <person name="Abouelleil A."/>
            <person name="Chapman S.B."/>
            <person name="Priest M."/>
            <person name="Young S.K."/>
            <person name="Wortman J."/>
            <person name="Nusbaum C."/>
            <person name="Birren B."/>
        </authorList>
    </citation>
    <scope>NUCLEOTIDE SEQUENCE [LARGE SCALE GENOMIC DNA]</scope>
    <source>
        <strain evidence="3 4">CBS 102226</strain>
    </source>
</reference>
<dbReference type="RefSeq" id="XP_016632950.1">
    <property type="nucleotide sequence ID" value="XM_016775791.1"/>
</dbReference>
<gene>
    <name evidence="3" type="ORF">Z520_05288</name>
</gene>
<feature type="coiled-coil region" evidence="1">
    <location>
        <begin position="149"/>
        <end position="204"/>
    </location>
</feature>
<name>A0A0D2JZ77_9EURO</name>
<feature type="compositionally biased region" description="Basic and acidic residues" evidence="2">
    <location>
        <begin position="642"/>
        <end position="672"/>
    </location>
</feature>
<feature type="compositionally biased region" description="Polar residues" evidence="2">
    <location>
        <begin position="1"/>
        <end position="19"/>
    </location>
</feature>
<feature type="compositionally biased region" description="Basic and acidic residues" evidence="2">
    <location>
        <begin position="516"/>
        <end position="529"/>
    </location>
</feature>
<keyword evidence="4" id="KW-1185">Reference proteome</keyword>
<feature type="compositionally biased region" description="Basic and acidic residues" evidence="2">
    <location>
        <begin position="581"/>
        <end position="600"/>
    </location>
</feature>
<feature type="region of interest" description="Disordered" evidence="2">
    <location>
        <begin position="515"/>
        <end position="924"/>
    </location>
</feature>
<dbReference type="AlphaFoldDB" id="A0A0D2JZ77"/>
<dbReference type="Proteomes" id="UP000053411">
    <property type="component" value="Unassembled WGS sequence"/>
</dbReference>
<dbReference type="OrthoDB" id="4156714at2759"/>
<feature type="compositionally biased region" description="Polar residues" evidence="2">
    <location>
        <begin position="79"/>
        <end position="104"/>
    </location>
</feature>
<proteinExistence type="predicted"/>
<evidence type="ECO:0000256" key="2">
    <source>
        <dbReference type="SAM" id="MobiDB-lite"/>
    </source>
</evidence>
<accession>A0A0D2JZ77</accession>